<dbReference type="Proteomes" id="UP000028653">
    <property type="component" value="Unassembled WGS sequence"/>
</dbReference>
<keyword evidence="3" id="KW-0560">Oxidoreductase</keyword>
<dbReference type="Pfam" id="PF11575">
    <property type="entry name" value="FhuF_C"/>
    <property type="match status" value="1"/>
</dbReference>
<proteinExistence type="predicted"/>
<dbReference type="EMBL" id="JMPI01000061">
    <property type="protein sequence ID" value="KFC77901.1"/>
    <property type="molecule type" value="Genomic_DNA"/>
</dbReference>
<dbReference type="NCBIfam" id="NF007932">
    <property type="entry name" value="PRK10647.1"/>
    <property type="match status" value="1"/>
</dbReference>
<name>A0A085G2F6_9ENTR</name>
<dbReference type="EC" id="1.-.-.-" evidence="3"/>
<dbReference type="STRING" id="1006004.GBAG_3560"/>
<dbReference type="eggNOG" id="COG4114">
    <property type="taxonomic scope" value="Bacteria"/>
</dbReference>
<dbReference type="RefSeq" id="WP_034498656.1">
    <property type="nucleotide sequence ID" value="NZ_JMPI01000061.1"/>
</dbReference>
<feature type="domain" description="Ferric siderophore reductase C-terminal" evidence="2">
    <location>
        <begin position="241"/>
        <end position="261"/>
    </location>
</feature>
<keyword evidence="4" id="KW-1185">Reference proteome</keyword>
<dbReference type="InterPro" id="IPR008090">
    <property type="entry name" value="Fe_iron_reduct"/>
</dbReference>
<dbReference type="GO" id="GO:0016491">
    <property type="term" value="F:oxidoreductase activity"/>
    <property type="evidence" value="ECO:0007669"/>
    <property type="project" value="UniProtKB-KW"/>
</dbReference>
<sequence>MAFQSTQFDDYLAWQPPFASVQPTLADELRASFTAHRPYFNDIIKLNESAPANSLTLRQWSQPATLASLLASYSDHIYRNQPQLAREGKPLKSLWAQWYLGLLVPPLVMALVTQPRALDIDPQRIQVEFHETGRAATFWLDIQEDKVATTQPLVQRLEKLLVTGLMPVVDALENSGEINGKLIWSNTGYLLNWFFGELRELLDESTIAELRHACFFEKQLKNGQDNPLYRTVILREGLLVRRTCCQRYKLPDVQRCGDCTLKS</sequence>
<dbReference type="PRINTS" id="PR01714">
    <property type="entry name" value="2FE2SRDCTASE"/>
</dbReference>
<comment type="caution">
    <text evidence="3">The sequence shown here is derived from an EMBL/GenBank/DDBJ whole genome shotgun (WGS) entry which is preliminary data.</text>
</comment>
<dbReference type="GO" id="GO:0051537">
    <property type="term" value="F:2 iron, 2 sulfur cluster binding"/>
    <property type="evidence" value="ECO:0007669"/>
    <property type="project" value="InterPro"/>
</dbReference>
<dbReference type="AlphaFoldDB" id="A0A085G2F6"/>
<dbReference type="Pfam" id="PF06276">
    <property type="entry name" value="FhuF"/>
    <property type="match status" value="1"/>
</dbReference>
<dbReference type="InterPro" id="IPR024726">
    <property type="entry name" value="FhuF_C"/>
</dbReference>
<gene>
    <name evidence="3" type="primary">fhuF</name>
    <name evidence="3" type="ORF">GBAG_3560</name>
</gene>
<evidence type="ECO:0000259" key="1">
    <source>
        <dbReference type="Pfam" id="PF06276"/>
    </source>
</evidence>
<protein>
    <submittedName>
        <fullName evidence="3">Ferric reductase</fullName>
        <ecNumber evidence="3">1.-.-.-</ecNumber>
    </submittedName>
</protein>
<organism evidence="3 4">
    <name type="scientific">Buttiauxella agrestis ATCC 33320</name>
    <dbReference type="NCBI Taxonomy" id="1006004"/>
    <lineage>
        <taxon>Bacteria</taxon>
        <taxon>Pseudomonadati</taxon>
        <taxon>Pseudomonadota</taxon>
        <taxon>Gammaproteobacteria</taxon>
        <taxon>Enterobacterales</taxon>
        <taxon>Enterobacteriaceae</taxon>
        <taxon>Buttiauxella</taxon>
    </lineage>
</organism>
<evidence type="ECO:0000313" key="3">
    <source>
        <dbReference type="EMBL" id="KFC77901.1"/>
    </source>
</evidence>
<dbReference type="NCBIfam" id="TIGR03951">
    <property type="entry name" value="Fe_III_red_FhuF"/>
    <property type="match status" value="1"/>
</dbReference>
<accession>A0A085G2F6</accession>
<dbReference type="OrthoDB" id="5918327at2"/>
<feature type="domain" description="Aerobactin siderophore biosynthesis IucA/IucC-like C-terminal" evidence="1">
    <location>
        <begin position="93"/>
        <end position="237"/>
    </location>
</feature>
<reference evidence="3 4" key="1">
    <citation type="submission" date="2014-05" db="EMBL/GenBank/DDBJ databases">
        <title>ATOL: Assembling a taxonomically balanced genome-scale reconstruction of the evolutionary history of the Enterobacteriaceae.</title>
        <authorList>
            <person name="Plunkett G.III."/>
            <person name="Neeno-Eckwall E.C."/>
            <person name="Glasner J.D."/>
            <person name="Perna N.T."/>
        </authorList>
    </citation>
    <scope>NUCLEOTIDE SEQUENCE [LARGE SCALE GENOMIC DNA]</scope>
    <source>
        <strain evidence="3 4">ATCC 33320</strain>
    </source>
</reference>
<dbReference type="InterPro" id="IPR022770">
    <property type="entry name" value="IucA/IucC-like_C"/>
</dbReference>
<evidence type="ECO:0000259" key="2">
    <source>
        <dbReference type="Pfam" id="PF11575"/>
    </source>
</evidence>
<evidence type="ECO:0000313" key="4">
    <source>
        <dbReference type="Proteomes" id="UP000028653"/>
    </source>
</evidence>